<dbReference type="PANTHER" id="PTHR13413">
    <property type="entry name" value="YLP MOTIF CONTAINING PROTEIN NUCLEAR PROTEIN ZAP"/>
    <property type="match status" value="1"/>
</dbReference>
<reference evidence="2 3" key="1">
    <citation type="journal article" date="2024" name="Nat. Commun.">
        <title>Phylogenomics reveals the evolutionary origins of lichenization in chlorophyte algae.</title>
        <authorList>
            <person name="Puginier C."/>
            <person name="Libourel C."/>
            <person name="Otte J."/>
            <person name="Skaloud P."/>
            <person name="Haon M."/>
            <person name="Grisel S."/>
            <person name="Petersen M."/>
            <person name="Berrin J.G."/>
            <person name="Delaux P.M."/>
            <person name="Dal Grande F."/>
            <person name="Keller J."/>
        </authorList>
    </citation>
    <scope>NUCLEOTIDE SEQUENCE [LARGE SCALE GENOMIC DNA]</scope>
    <source>
        <strain evidence="2 3">SAG 216-7</strain>
    </source>
</reference>
<accession>A0ABR2YBI3</accession>
<evidence type="ECO:0000313" key="2">
    <source>
        <dbReference type="EMBL" id="KAK9901581.1"/>
    </source>
</evidence>
<dbReference type="InterPro" id="IPR027417">
    <property type="entry name" value="P-loop_NTPase"/>
</dbReference>
<gene>
    <name evidence="2" type="ORF">WJX75_003285</name>
</gene>
<dbReference type="SUPFAM" id="SSF52540">
    <property type="entry name" value="P-loop containing nucleoside triphosphate hydrolases"/>
    <property type="match status" value="1"/>
</dbReference>
<feature type="region of interest" description="Disordered" evidence="1">
    <location>
        <begin position="464"/>
        <end position="483"/>
    </location>
</feature>
<proteinExistence type="predicted"/>
<sequence length="501" mass="54779">MNVWPYNGVNNSGIAQVNQYASTQSNTGYDAHPWQVFAQPAVAQGPGVGAAQPPLPADSSYTPPLPGEQGHGSPHPAGPHAQAAQQYQQLPGQQQPGTWAAHHGQVQRPSWAAAPQHSPAANGYFQQQPPLPGAPPASAQVAPAHAEVPDRPLLPMNVTPVEDLLAGPGRAKRAKLIAVVIRGLPGSGKSLIARRLRDAEVAARGSAPRIHCIDDYFVTEVEKEVWEKDALGKRKLKLVQETEYCYEADMEGVYKASLLKAFRRTVEEGRSAFVIVDAPNLRVKDFKPYWDAGQRAGYEVYVLQAPETDAQVCFERNIHSRTLEDIQAAEKQWEPAPPSYPHLDAASLLRPSSKPQAGIKEVHMEDESGDEETQQDPDAAATARASRGRWASLDDGADSQPRRPKKMQKSRFSETPKLPTSKATRKSSKRVRWADEAEEDAGFHIGGASLRQLETVYVLEGLGPPKEDSYGQQSFSDQVKADHKSELHNFRDILLGSRRPA</sequence>
<evidence type="ECO:0000256" key="1">
    <source>
        <dbReference type="SAM" id="MobiDB-lite"/>
    </source>
</evidence>
<dbReference type="Gene3D" id="3.40.50.300">
    <property type="entry name" value="P-loop containing nucleotide triphosphate hydrolases"/>
    <property type="match status" value="1"/>
</dbReference>
<keyword evidence="3" id="KW-1185">Reference proteome</keyword>
<feature type="region of interest" description="Disordered" evidence="1">
    <location>
        <begin position="44"/>
        <end position="145"/>
    </location>
</feature>
<dbReference type="EMBL" id="JALJOT010000017">
    <property type="protein sequence ID" value="KAK9901581.1"/>
    <property type="molecule type" value="Genomic_DNA"/>
</dbReference>
<organism evidence="2 3">
    <name type="scientific">Coccomyxa subellipsoidea</name>
    <dbReference type="NCBI Taxonomy" id="248742"/>
    <lineage>
        <taxon>Eukaryota</taxon>
        <taxon>Viridiplantae</taxon>
        <taxon>Chlorophyta</taxon>
        <taxon>core chlorophytes</taxon>
        <taxon>Trebouxiophyceae</taxon>
        <taxon>Trebouxiophyceae incertae sedis</taxon>
        <taxon>Coccomyxaceae</taxon>
        <taxon>Coccomyxa</taxon>
    </lineage>
</organism>
<dbReference type="Proteomes" id="UP001491310">
    <property type="component" value="Unassembled WGS sequence"/>
</dbReference>
<protein>
    <recommendedName>
        <fullName evidence="4">P-loop containing nucleoside triphosphate hydrolase protein</fullName>
    </recommendedName>
</protein>
<feature type="region of interest" description="Disordered" evidence="1">
    <location>
        <begin position="360"/>
        <end position="434"/>
    </location>
</feature>
<dbReference type="PANTHER" id="PTHR13413:SF0">
    <property type="entry name" value="YLP MOTIF-CONTAINING PROTEIN 1"/>
    <property type="match status" value="1"/>
</dbReference>
<comment type="caution">
    <text evidence="2">The sequence shown here is derived from an EMBL/GenBank/DDBJ whole genome shotgun (WGS) entry which is preliminary data.</text>
</comment>
<dbReference type="Pfam" id="PF13671">
    <property type="entry name" value="AAA_33"/>
    <property type="match status" value="1"/>
</dbReference>
<evidence type="ECO:0008006" key="4">
    <source>
        <dbReference type="Google" id="ProtNLM"/>
    </source>
</evidence>
<feature type="compositionally biased region" description="Low complexity" evidence="1">
    <location>
        <begin position="71"/>
        <end position="97"/>
    </location>
</feature>
<dbReference type="InterPro" id="IPR026314">
    <property type="entry name" value="YLP_motif_con_p1"/>
</dbReference>
<name>A0ABR2YBI3_9CHLO</name>
<evidence type="ECO:0000313" key="3">
    <source>
        <dbReference type="Proteomes" id="UP001491310"/>
    </source>
</evidence>